<name>A0A443NEE0_9MAGN</name>
<comment type="caution">
    <text evidence="1">The sequence shown here is derived from an EMBL/GenBank/DDBJ whole genome shotgun (WGS) entry which is preliminary data.</text>
</comment>
<dbReference type="AlphaFoldDB" id="A0A443NEE0"/>
<evidence type="ECO:0000313" key="1">
    <source>
        <dbReference type="EMBL" id="RWR76848.1"/>
    </source>
</evidence>
<accession>A0A443NEE0</accession>
<dbReference type="EMBL" id="QPKB01000002">
    <property type="protein sequence ID" value="RWR76848.1"/>
    <property type="molecule type" value="Genomic_DNA"/>
</dbReference>
<gene>
    <name evidence="1" type="ORF">CKAN_00531000</name>
</gene>
<organism evidence="1 2">
    <name type="scientific">Cinnamomum micranthum f. kanehirae</name>
    <dbReference type="NCBI Taxonomy" id="337451"/>
    <lineage>
        <taxon>Eukaryota</taxon>
        <taxon>Viridiplantae</taxon>
        <taxon>Streptophyta</taxon>
        <taxon>Embryophyta</taxon>
        <taxon>Tracheophyta</taxon>
        <taxon>Spermatophyta</taxon>
        <taxon>Magnoliopsida</taxon>
        <taxon>Magnoliidae</taxon>
        <taxon>Laurales</taxon>
        <taxon>Lauraceae</taxon>
        <taxon>Cinnamomum</taxon>
    </lineage>
</organism>
<proteinExistence type="predicted"/>
<dbReference type="Proteomes" id="UP000283530">
    <property type="component" value="Unassembled WGS sequence"/>
</dbReference>
<evidence type="ECO:0000313" key="2">
    <source>
        <dbReference type="Proteomes" id="UP000283530"/>
    </source>
</evidence>
<protein>
    <submittedName>
        <fullName evidence="1">Uncharacterized protein</fullName>
    </submittedName>
</protein>
<keyword evidence="2" id="KW-1185">Reference proteome</keyword>
<sequence>MRWYAEFSEQLNSSDISRQPEPVWFLDTFGIEMGLPGLVLRRNNYKPIQDPAQYMFGFRVGSGLGQAWRLRLNKLDVLA</sequence>
<reference evidence="1 2" key="1">
    <citation type="journal article" date="2019" name="Nat. Plants">
        <title>Stout camphor tree genome fills gaps in understanding of flowering plant genome evolution.</title>
        <authorList>
            <person name="Chaw S.M."/>
            <person name="Liu Y.C."/>
            <person name="Wu Y.W."/>
            <person name="Wang H.Y."/>
            <person name="Lin C.I."/>
            <person name="Wu C.S."/>
            <person name="Ke H.M."/>
            <person name="Chang L.Y."/>
            <person name="Hsu C.Y."/>
            <person name="Yang H.T."/>
            <person name="Sudianto E."/>
            <person name="Hsu M.H."/>
            <person name="Wu K.P."/>
            <person name="Wang L.N."/>
            <person name="Leebens-Mack J.H."/>
            <person name="Tsai I.J."/>
        </authorList>
    </citation>
    <scope>NUCLEOTIDE SEQUENCE [LARGE SCALE GENOMIC DNA]</scope>
    <source>
        <strain evidence="2">cv. Chaw 1501</strain>
        <tissue evidence="1">Young leaves</tissue>
    </source>
</reference>